<sequence length="102" mass="12039">MPTYAIEVTDLAIEELSNIRAFERRPILEAIRQQLTYEPTVTTRNRKLLESLIPSFESVPPIWELRIGAYRIFYDVDEAEKIVYIRAIRRKTPEQTTEDIVQ</sequence>
<dbReference type="InterPro" id="IPR007712">
    <property type="entry name" value="RelE/ParE_toxin"/>
</dbReference>
<accession>A0A977L119</accession>
<evidence type="ECO:0000256" key="1">
    <source>
        <dbReference type="ARBA" id="ARBA00022649"/>
    </source>
</evidence>
<dbReference type="EMBL" id="CP073041">
    <property type="protein sequence ID" value="UXE63457.1"/>
    <property type="molecule type" value="Genomic_DNA"/>
</dbReference>
<evidence type="ECO:0000313" key="2">
    <source>
        <dbReference type="EMBL" id="UXE63457.1"/>
    </source>
</evidence>
<gene>
    <name evidence="2" type="ORF">KA717_13015</name>
</gene>
<dbReference type="Pfam" id="PF05016">
    <property type="entry name" value="ParE_toxin"/>
    <property type="match status" value="1"/>
</dbReference>
<name>A0A977L119_9CYAN</name>
<dbReference type="InterPro" id="IPR035093">
    <property type="entry name" value="RelE/ParE_toxin_dom_sf"/>
</dbReference>
<dbReference type="SUPFAM" id="SSF143011">
    <property type="entry name" value="RelE-like"/>
    <property type="match status" value="1"/>
</dbReference>
<keyword evidence="1" id="KW-1277">Toxin-antitoxin system</keyword>
<dbReference type="Proteomes" id="UP001065613">
    <property type="component" value="Chromosome"/>
</dbReference>
<dbReference type="KEGG" id="wna:KA717_13015"/>
<reference evidence="2" key="1">
    <citation type="submission" date="2021-04" db="EMBL/GenBank/DDBJ databases">
        <title>Genome sequence of Woronichinia naegeliana from Washington state freshwater lake bloom.</title>
        <authorList>
            <person name="Dreher T.W."/>
        </authorList>
    </citation>
    <scope>NUCLEOTIDE SEQUENCE</scope>
    <source>
        <strain evidence="2">WA131</strain>
    </source>
</reference>
<dbReference type="AlphaFoldDB" id="A0A977L119"/>
<organism evidence="2">
    <name type="scientific">Woronichinia naegeliana WA131</name>
    <dbReference type="NCBI Taxonomy" id="2824559"/>
    <lineage>
        <taxon>Bacteria</taxon>
        <taxon>Bacillati</taxon>
        <taxon>Cyanobacteriota</taxon>
        <taxon>Cyanophyceae</taxon>
        <taxon>Synechococcales</taxon>
        <taxon>Coelosphaeriaceae</taxon>
        <taxon>Woronichinia</taxon>
    </lineage>
</organism>
<proteinExistence type="predicted"/>
<dbReference type="Gene3D" id="3.30.2310.20">
    <property type="entry name" value="RelE-like"/>
    <property type="match status" value="1"/>
</dbReference>
<protein>
    <submittedName>
        <fullName evidence="2">Type II toxin-antitoxin system RelE/ParE family toxin</fullName>
    </submittedName>
</protein>